<feature type="domain" description="DUF218" evidence="2">
    <location>
        <begin position="80"/>
        <end position="243"/>
    </location>
</feature>
<evidence type="ECO:0000256" key="1">
    <source>
        <dbReference type="SAM" id="Phobius"/>
    </source>
</evidence>
<evidence type="ECO:0000259" key="2">
    <source>
        <dbReference type="Pfam" id="PF02698"/>
    </source>
</evidence>
<dbReference type="AlphaFoldDB" id="B8KW70"/>
<sequence length="253" mass="27712">MLLTTKLLSLLVYPVSLGLLLLLFSLLSQLRGNRGGAFLWSFLAFALVYFCSTEFGANTLMEPLEARYPAFAPEELPKAEVIVVLGGAIDGESRFGRGGDATHAADRLLTAAELYARKMAPYMLLSGGAPSGQRPEADLMAEKLEFMGVPRSAMLLEPASRTTFDNAVNSADMLNARNYRHILLVTSGAHMRRAVALFEAFGLQVTAVATDHQIPRYAPTVPGWLPTADRLARSTRAVHEWVGYWVYDLTGKF</sequence>
<dbReference type="GO" id="GO:0005886">
    <property type="term" value="C:plasma membrane"/>
    <property type="evidence" value="ECO:0007669"/>
    <property type="project" value="TreeGrafter"/>
</dbReference>
<dbReference type="eggNOG" id="COG1434">
    <property type="taxonomic scope" value="Bacteria"/>
</dbReference>
<accession>B8KW70</accession>
<dbReference type="EMBL" id="DS999411">
    <property type="protein sequence ID" value="EED35058.1"/>
    <property type="molecule type" value="Genomic_DNA"/>
</dbReference>
<dbReference type="PANTHER" id="PTHR30336">
    <property type="entry name" value="INNER MEMBRANE PROTEIN, PROBABLE PERMEASE"/>
    <property type="match status" value="1"/>
</dbReference>
<dbReference type="RefSeq" id="WP_009019805.1">
    <property type="nucleotide sequence ID" value="NZ_DS999411.1"/>
</dbReference>
<dbReference type="InterPro" id="IPR003848">
    <property type="entry name" value="DUF218"/>
</dbReference>
<evidence type="ECO:0000313" key="4">
    <source>
        <dbReference type="Proteomes" id="UP000004699"/>
    </source>
</evidence>
<keyword evidence="1" id="KW-1133">Transmembrane helix</keyword>
<dbReference type="Proteomes" id="UP000004699">
    <property type="component" value="Unassembled WGS sequence"/>
</dbReference>
<organism evidence="3 4">
    <name type="scientific">Luminiphilus syltensis NOR5-1B</name>
    <dbReference type="NCBI Taxonomy" id="565045"/>
    <lineage>
        <taxon>Bacteria</taxon>
        <taxon>Pseudomonadati</taxon>
        <taxon>Pseudomonadota</taxon>
        <taxon>Gammaproteobacteria</taxon>
        <taxon>Cellvibrionales</taxon>
        <taxon>Halieaceae</taxon>
        <taxon>Luminiphilus</taxon>
    </lineage>
</organism>
<dbReference type="InterPro" id="IPR014729">
    <property type="entry name" value="Rossmann-like_a/b/a_fold"/>
</dbReference>
<dbReference type="PANTHER" id="PTHR30336:SF4">
    <property type="entry name" value="ENVELOPE BIOGENESIS FACTOR ELYC"/>
    <property type="match status" value="1"/>
</dbReference>
<dbReference type="Gene3D" id="3.40.50.620">
    <property type="entry name" value="HUPs"/>
    <property type="match status" value="1"/>
</dbReference>
<feature type="transmembrane region" description="Helical" evidence="1">
    <location>
        <begin position="7"/>
        <end position="26"/>
    </location>
</feature>
<dbReference type="GO" id="GO:0043164">
    <property type="term" value="P:Gram-negative-bacterium-type cell wall biogenesis"/>
    <property type="evidence" value="ECO:0007669"/>
    <property type="project" value="TreeGrafter"/>
</dbReference>
<dbReference type="Pfam" id="PF02698">
    <property type="entry name" value="DUF218"/>
    <property type="match status" value="1"/>
</dbReference>
<dbReference type="CDD" id="cd06259">
    <property type="entry name" value="YdcF-like"/>
    <property type="match status" value="1"/>
</dbReference>
<name>B8KW70_9GAMM</name>
<keyword evidence="1" id="KW-0812">Transmembrane</keyword>
<dbReference type="GO" id="GO:0000270">
    <property type="term" value="P:peptidoglycan metabolic process"/>
    <property type="evidence" value="ECO:0007669"/>
    <property type="project" value="TreeGrafter"/>
</dbReference>
<dbReference type="InterPro" id="IPR051599">
    <property type="entry name" value="Cell_Envelope_Assoc"/>
</dbReference>
<reference evidence="4" key="1">
    <citation type="journal article" date="2013" name="BMC Microbiol.">
        <title>Taxonomy and evolution of bacteriochlorophyll a-containing members of the OM60/NOR5 clade of marine gammaproteobacteria: description of Luminiphilus syltensis gen. nov., sp. nov., reclassification of Haliea rubra as Pseudohaliea rubra gen. nov., comb. nov., and emendation of Chromatocurvus halotolerans.</title>
        <authorList>
            <person name="Spring S."/>
            <person name="Riedel T."/>
            <person name="Sproer C."/>
            <person name="Yan S."/>
            <person name="Harder J."/>
            <person name="Fuchs B.M."/>
        </authorList>
    </citation>
    <scope>NUCLEOTIDE SEQUENCE [LARGE SCALE GENOMIC DNA]</scope>
    <source>
        <strain evidence="4">NOR51-B</strain>
    </source>
</reference>
<evidence type="ECO:0000313" key="3">
    <source>
        <dbReference type="EMBL" id="EED35058.1"/>
    </source>
</evidence>
<feature type="transmembrane region" description="Helical" evidence="1">
    <location>
        <begin position="38"/>
        <end position="57"/>
    </location>
</feature>
<dbReference type="HOGENOM" id="CLU_053514_2_0_6"/>
<keyword evidence="4" id="KW-1185">Reference proteome</keyword>
<keyword evidence="1" id="KW-0472">Membrane</keyword>
<gene>
    <name evidence="3" type="ORF">NOR51B_1000</name>
</gene>
<protein>
    <recommendedName>
        <fullName evidence="2">DUF218 domain-containing protein</fullName>
    </recommendedName>
</protein>
<proteinExistence type="predicted"/>
<dbReference type="STRING" id="565045.NOR51B_1000"/>